<dbReference type="Pfam" id="PF00589">
    <property type="entry name" value="Phage_integrase"/>
    <property type="match status" value="1"/>
</dbReference>
<evidence type="ECO:0000256" key="6">
    <source>
        <dbReference type="PROSITE-ProRule" id="PRU01248"/>
    </source>
</evidence>
<dbReference type="GO" id="GO:0006310">
    <property type="term" value="P:DNA recombination"/>
    <property type="evidence" value="ECO:0007669"/>
    <property type="project" value="UniProtKB-KW"/>
</dbReference>
<evidence type="ECO:0000313" key="10">
    <source>
        <dbReference type="Proteomes" id="UP000199182"/>
    </source>
</evidence>
<dbReference type="Gene3D" id="1.10.150.130">
    <property type="match status" value="1"/>
</dbReference>
<dbReference type="PROSITE" id="PS51900">
    <property type="entry name" value="CB"/>
    <property type="match status" value="1"/>
</dbReference>
<dbReference type="PROSITE" id="PS51898">
    <property type="entry name" value="TYR_RECOMBINASE"/>
    <property type="match status" value="1"/>
</dbReference>
<dbReference type="InterPro" id="IPR004107">
    <property type="entry name" value="Integrase_SAM-like_N"/>
</dbReference>
<dbReference type="InterPro" id="IPR010998">
    <property type="entry name" value="Integrase_recombinase_N"/>
</dbReference>
<accession>A0A1H0BNX7</accession>
<feature type="domain" description="Core-binding (CB)" evidence="8">
    <location>
        <begin position="1"/>
        <end position="87"/>
    </location>
</feature>
<keyword evidence="5" id="KW-0233">DNA recombination</keyword>
<evidence type="ECO:0000259" key="8">
    <source>
        <dbReference type="PROSITE" id="PS51900"/>
    </source>
</evidence>
<feature type="domain" description="Tyr recombinase" evidence="7">
    <location>
        <begin position="108"/>
        <end position="294"/>
    </location>
</feature>
<dbReference type="OrthoDB" id="9801717at2"/>
<evidence type="ECO:0000256" key="5">
    <source>
        <dbReference type="ARBA" id="ARBA00023172"/>
    </source>
</evidence>
<dbReference type="Pfam" id="PF02899">
    <property type="entry name" value="Phage_int_SAM_1"/>
    <property type="match status" value="1"/>
</dbReference>
<evidence type="ECO:0000256" key="1">
    <source>
        <dbReference type="ARBA" id="ARBA00003283"/>
    </source>
</evidence>
<dbReference type="EMBL" id="FNID01000020">
    <property type="protein sequence ID" value="SDN47213.1"/>
    <property type="molecule type" value="Genomic_DNA"/>
</dbReference>
<name>A0A1H0BNX7_9FIRM</name>
<dbReference type="STRING" id="258515.SAMN05192585_12015"/>
<dbReference type="Gene3D" id="1.10.443.10">
    <property type="entry name" value="Intergrase catalytic core"/>
    <property type="match status" value="1"/>
</dbReference>
<keyword evidence="4 6" id="KW-0238">DNA-binding</keyword>
<dbReference type="SUPFAM" id="SSF56349">
    <property type="entry name" value="DNA breaking-rejoining enzymes"/>
    <property type="match status" value="1"/>
</dbReference>
<dbReference type="Proteomes" id="UP000199182">
    <property type="component" value="Unassembled WGS sequence"/>
</dbReference>
<evidence type="ECO:0000256" key="3">
    <source>
        <dbReference type="ARBA" id="ARBA00022908"/>
    </source>
</evidence>
<dbReference type="InterPro" id="IPR011010">
    <property type="entry name" value="DNA_brk_join_enz"/>
</dbReference>
<reference evidence="9 10" key="1">
    <citation type="submission" date="2016-10" db="EMBL/GenBank/DDBJ databases">
        <authorList>
            <person name="de Groot N.N."/>
        </authorList>
    </citation>
    <scope>NUCLEOTIDE SEQUENCE [LARGE SCALE GENOMIC DNA]</scope>
    <source>
        <strain evidence="9 10">CGMCC 1.5012</strain>
    </source>
</reference>
<dbReference type="GO" id="GO:0003677">
    <property type="term" value="F:DNA binding"/>
    <property type="evidence" value="ECO:0007669"/>
    <property type="project" value="UniProtKB-UniRule"/>
</dbReference>
<sequence length="301" mass="35460">MFLEDAVKEFIFECQVRKYTWKTVKGYRNGLEFLVNYLKEEHGLTTIQQVQTRHLKEFFMYQSRRGRKESYLNGLIKTYRAFFKYVIGEEYITANPILKVSWMREPKSIIKTFSDDEVRRMLGAYPENDYMSMRNKAIIAMLFDTGIRNYELCTLTESQVKDSVIVIYGKGKKERQVGKSPYLAKILLKYERFKKYNFEYKNITVDNYFLSRTGRPLTDEAIENIVRNAGLYAQVSDSIRCSPHTCRHYFAQAQLKNGMDVYSLSRLLGHDNIKITQRYLQGLQDEDVVSRSIKTSVLMNL</sequence>
<comment type="similarity">
    <text evidence="2">Belongs to the 'phage' integrase family.</text>
</comment>
<dbReference type="PANTHER" id="PTHR30349:SF41">
    <property type="entry name" value="INTEGRASE_RECOMBINASE PROTEIN MJ0367-RELATED"/>
    <property type="match status" value="1"/>
</dbReference>
<gene>
    <name evidence="9" type="ORF">SAMN05192585_12015</name>
</gene>
<evidence type="ECO:0000256" key="4">
    <source>
        <dbReference type="ARBA" id="ARBA00023125"/>
    </source>
</evidence>
<evidence type="ECO:0000256" key="2">
    <source>
        <dbReference type="ARBA" id="ARBA00008857"/>
    </source>
</evidence>
<dbReference type="InterPro" id="IPR002104">
    <property type="entry name" value="Integrase_catalytic"/>
</dbReference>
<proteinExistence type="inferred from homology"/>
<dbReference type="AlphaFoldDB" id="A0A1H0BNX7"/>
<keyword evidence="3" id="KW-0229">DNA integration</keyword>
<dbReference type="RefSeq" id="WP_092640659.1">
    <property type="nucleotide sequence ID" value="NZ_FNID01000020.1"/>
</dbReference>
<dbReference type="InterPro" id="IPR050090">
    <property type="entry name" value="Tyrosine_recombinase_XerCD"/>
</dbReference>
<keyword evidence="10" id="KW-1185">Reference proteome</keyword>
<organism evidence="9 10">
    <name type="scientific">Acetanaerobacterium elongatum</name>
    <dbReference type="NCBI Taxonomy" id="258515"/>
    <lineage>
        <taxon>Bacteria</taxon>
        <taxon>Bacillati</taxon>
        <taxon>Bacillota</taxon>
        <taxon>Clostridia</taxon>
        <taxon>Eubacteriales</taxon>
        <taxon>Oscillospiraceae</taxon>
        <taxon>Acetanaerobacterium</taxon>
    </lineage>
</organism>
<dbReference type="InterPro" id="IPR044068">
    <property type="entry name" value="CB"/>
</dbReference>
<dbReference type="GO" id="GO:0015074">
    <property type="term" value="P:DNA integration"/>
    <property type="evidence" value="ECO:0007669"/>
    <property type="project" value="UniProtKB-KW"/>
</dbReference>
<evidence type="ECO:0000313" key="9">
    <source>
        <dbReference type="EMBL" id="SDN47213.1"/>
    </source>
</evidence>
<dbReference type="InterPro" id="IPR013762">
    <property type="entry name" value="Integrase-like_cat_sf"/>
</dbReference>
<protein>
    <submittedName>
        <fullName evidence="9">Integrase/recombinase XerD</fullName>
    </submittedName>
</protein>
<dbReference type="PANTHER" id="PTHR30349">
    <property type="entry name" value="PHAGE INTEGRASE-RELATED"/>
    <property type="match status" value="1"/>
</dbReference>
<evidence type="ECO:0000259" key="7">
    <source>
        <dbReference type="PROSITE" id="PS51898"/>
    </source>
</evidence>
<comment type="function">
    <text evidence="1">Site-specific tyrosine recombinase, which acts by catalyzing the cutting and rejoining of the recombining DNA molecules.</text>
</comment>